<dbReference type="OrthoDB" id="9811523at2"/>
<dbReference type="InterPro" id="IPR016181">
    <property type="entry name" value="Acyl_CoA_acyltransferase"/>
</dbReference>
<evidence type="ECO:0000313" key="3">
    <source>
        <dbReference type="Proteomes" id="UP000192393"/>
    </source>
</evidence>
<dbReference type="InterPro" id="IPR000182">
    <property type="entry name" value="GNAT_dom"/>
</dbReference>
<reference evidence="2 3" key="1">
    <citation type="submission" date="2017-04" db="EMBL/GenBank/DDBJ databases">
        <authorList>
            <person name="Afonso C.L."/>
            <person name="Miller P.J."/>
            <person name="Scott M.A."/>
            <person name="Spackman E."/>
            <person name="Goraichik I."/>
            <person name="Dimitrov K.M."/>
            <person name="Suarez D.L."/>
            <person name="Swayne D.E."/>
        </authorList>
    </citation>
    <scope>NUCLEOTIDE SEQUENCE [LARGE SCALE GENOMIC DNA]</scope>
    <source>
        <strain evidence="2 3">CGMCC 1.12708</strain>
    </source>
</reference>
<protein>
    <submittedName>
        <fullName evidence="2">Ribosomal-protein-alanine N-acetyltransferase</fullName>
    </submittedName>
</protein>
<proteinExistence type="predicted"/>
<dbReference type="PROSITE" id="PS51186">
    <property type="entry name" value="GNAT"/>
    <property type="match status" value="1"/>
</dbReference>
<dbReference type="Pfam" id="PF13302">
    <property type="entry name" value="Acetyltransf_3"/>
    <property type="match status" value="1"/>
</dbReference>
<dbReference type="CDD" id="cd04301">
    <property type="entry name" value="NAT_SF"/>
    <property type="match status" value="1"/>
</dbReference>
<dbReference type="PANTHER" id="PTHR43792:SF9">
    <property type="entry name" value="RIBOSOMAL-PROTEIN-ALANINE ACETYLTRANSFERASE"/>
    <property type="match status" value="1"/>
</dbReference>
<dbReference type="STRING" id="1434700.SAMN06296427_104131"/>
<keyword evidence="2" id="KW-0808">Transferase</keyword>
<accession>A0A1W2AFZ0</accession>
<organism evidence="2 3">
    <name type="scientific">Moheibacter sediminis</name>
    <dbReference type="NCBI Taxonomy" id="1434700"/>
    <lineage>
        <taxon>Bacteria</taxon>
        <taxon>Pseudomonadati</taxon>
        <taxon>Bacteroidota</taxon>
        <taxon>Flavobacteriia</taxon>
        <taxon>Flavobacteriales</taxon>
        <taxon>Weeksellaceae</taxon>
        <taxon>Moheibacter</taxon>
    </lineage>
</organism>
<gene>
    <name evidence="2" type="ORF">SAMN06296427_104131</name>
</gene>
<dbReference type="Proteomes" id="UP000192393">
    <property type="component" value="Unassembled WGS sequence"/>
</dbReference>
<dbReference type="GO" id="GO:0005737">
    <property type="term" value="C:cytoplasm"/>
    <property type="evidence" value="ECO:0007669"/>
    <property type="project" value="TreeGrafter"/>
</dbReference>
<sequence length="161" mass="18589">MIFPPFHSFPILENQNILLREVQHEDSEFITEISYYDGQKANSIAQAKEMNNKINKNYKEGDSIHWLILEKNTHQIAGTCGYYRGFTNNSGEIGCILLPEFQGKGIMQNALRLIIDFATNEMKLNRIWAATSIENHQAIKLFNRLGFHETKSDENTVTFDF</sequence>
<feature type="domain" description="N-acetyltransferase" evidence="1">
    <location>
        <begin position="17"/>
        <end position="161"/>
    </location>
</feature>
<dbReference type="EMBL" id="FWXS01000004">
    <property type="protein sequence ID" value="SMC59607.1"/>
    <property type="molecule type" value="Genomic_DNA"/>
</dbReference>
<name>A0A1W2AFZ0_9FLAO</name>
<dbReference type="RefSeq" id="WP_084017052.1">
    <property type="nucleotide sequence ID" value="NZ_FWXS01000004.1"/>
</dbReference>
<dbReference type="InterPro" id="IPR051531">
    <property type="entry name" value="N-acetyltransferase"/>
</dbReference>
<dbReference type="SUPFAM" id="SSF55729">
    <property type="entry name" value="Acyl-CoA N-acyltransferases (Nat)"/>
    <property type="match status" value="1"/>
</dbReference>
<evidence type="ECO:0000259" key="1">
    <source>
        <dbReference type="PROSITE" id="PS51186"/>
    </source>
</evidence>
<dbReference type="AlphaFoldDB" id="A0A1W2AFZ0"/>
<dbReference type="Gene3D" id="3.40.630.30">
    <property type="match status" value="1"/>
</dbReference>
<keyword evidence="3" id="KW-1185">Reference proteome</keyword>
<evidence type="ECO:0000313" key="2">
    <source>
        <dbReference type="EMBL" id="SMC59607.1"/>
    </source>
</evidence>
<dbReference type="PANTHER" id="PTHR43792">
    <property type="entry name" value="GNAT FAMILY, PUTATIVE (AFU_ORTHOLOGUE AFUA_3G00765)-RELATED-RELATED"/>
    <property type="match status" value="1"/>
</dbReference>
<dbReference type="GO" id="GO:0008999">
    <property type="term" value="F:protein-N-terminal-alanine acetyltransferase activity"/>
    <property type="evidence" value="ECO:0007669"/>
    <property type="project" value="TreeGrafter"/>
</dbReference>